<reference evidence="4" key="1">
    <citation type="submission" date="2022-08" db="EMBL/GenBank/DDBJ databases">
        <title>Genome sequencing of akame (Lates japonicus).</title>
        <authorList>
            <person name="Hashiguchi Y."/>
            <person name="Takahashi H."/>
        </authorList>
    </citation>
    <scope>NUCLEOTIDE SEQUENCE</scope>
    <source>
        <strain evidence="4">Kochi</strain>
    </source>
</reference>
<feature type="signal peptide" evidence="3">
    <location>
        <begin position="1"/>
        <end position="15"/>
    </location>
</feature>
<evidence type="ECO:0000313" key="5">
    <source>
        <dbReference type="Proteomes" id="UP001279410"/>
    </source>
</evidence>
<dbReference type="AlphaFoldDB" id="A0AAD3NFC8"/>
<evidence type="ECO:0000256" key="3">
    <source>
        <dbReference type="SAM" id="SignalP"/>
    </source>
</evidence>
<proteinExistence type="predicted"/>
<dbReference type="InterPro" id="IPR011162">
    <property type="entry name" value="MHC_I/II-like_Ag-recog"/>
</dbReference>
<comment type="caution">
    <text evidence="4">The sequence shown here is derived from an EMBL/GenBank/DDBJ whole genome shotgun (WGS) entry which is preliminary data.</text>
</comment>
<accession>A0AAD3NFC8</accession>
<dbReference type="GO" id="GO:0009897">
    <property type="term" value="C:external side of plasma membrane"/>
    <property type="evidence" value="ECO:0007669"/>
    <property type="project" value="TreeGrafter"/>
</dbReference>
<feature type="chain" id="PRO_5042072617" evidence="3">
    <location>
        <begin position="16"/>
        <end position="305"/>
    </location>
</feature>
<dbReference type="InterPro" id="IPR050208">
    <property type="entry name" value="MHC_class-I_related"/>
</dbReference>
<feature type="transmembrane region" description="Helical" evidence="2">
    <location>
        <begin position="201"/>
        <end position="224"/>
    </location>
</feature>
<evidence type="ECO:0000313" key="4">
    <source>
        <dbReference type="EMBL" id="GLD70837.1"/>
    </source>
</evidence>
<keyword evidence="3" id="KW-0732">Signal</keyword>
<keyword evidence="2" id="KW-0472">Membrane</keyword>
<name>A0AAD3NFC8_LATJO</name>
<sequence>MKELFLLLLFCHVSSVKHSMKFFITASTGIPNFPDFMAAGQVDDIQADYCDSNSKIIEPKLDRSKNYFDKDAEHREWYTRECSGNLPKIFKASISILMQHFNHSEVKHSLEFFIAASTGIPNFPELIAFGLIDDVQAGHCDTNKKILEINLDWMKTYFDKDPEHLEMYTFECFGNLPKAFKALISIVMRQFNQSEVPPSKFPAVAVIGVVVGLLLLLLCISELWRRNCNGFRHANTSDSSPLDHTDRSYCDSIRKIPQVKQDWVKTYFDNDPEHLDWYTRECSENRPKIFKARISSLMQVFNQSE</sequence>
<dbReference type="PANTHER" id="PTHR16675:SF237">
    <property type="entry name" value="MHC CLASS I ANTIGEN TRANSCRIPT VARIANT 1-RELATED"/>
    <property type="match status" value="1"/>
</dbReference>
<dbReference type="InterPro" id="IPR037055">
    <property type="entry name" value="MHC_I-like_Ag-recog_sf"/>
</dbReference>
<dbReference type="Proteomes" id="UP001279410">
    <property type="component" value="Unassembled WGS sequence"/>
</dbReference>
<keyword evidence="5" id="KW-1185">Reference proteome</keyword>
<dbReference type="GO" id="GO:0006955">
    <property type="term" value="P:immune response"/>
    <property type="evidence" value="ECO:0007669"/>
    <property type="project" value="TreeGrafter"/>
</dbReference>
<gene>
    <name evidence="4" type="ORF">AKAME5_002215600</name>
</gene>
<dbReference type="EMBL" id="BRZM01000452">
    <property type="protein sequence ID" value="GLD70837.1"/>
    <property type="molecule type" value="Genomic_DNA"/>
</dbReference>
<feature type="non-terminal residue" evidence="4">
    <location>
        <position position="1"/>
    </location>
</feature>
<evidence type="ECO:0000256" key="2">
    <source>
        <dbReference type="SAM" id="Phobius"/>
    </source>
</evidence>
<dbReference type="GO" id="GO:0005615">
    <property type="term" value="C:extracellular space"/>
    <property type="evidence" value="ECO:0007669"/>
    <property type="project" value="TreeGrafter"/>
</dbReference>
<dbReference type="PANTHER" id="PTHR16675">
    <property type="entry name" value="MHC CLASS I-RELATED"/>
    <property type="match status" value="1"/>
</dbReference>
<keyword evidence="2" id="KW-1133">Transmembrane helix</keyword>
<keyword evidence="2" id="KW-0812">Transmembrane</keyword>
<keyword evidence="1" id="KW-0325">Glycoprotein</keyword>
<protein>
    <submittedName>
        <fullName evidence="4">Major histocompatibility complex class I-related gene protein-like isoform X5</fullName>
    </submittedName>
</protein>
<evidence type="ECO:0000256" key="1">
    <source>
        <dbReference type="ARBA" id="ARBA00023180"/>
    </source>
</evidence>
<dbReference type="Gene3D" id="3.30.500.10">
    <property type="entry name" value="MHC class I-like antigen recognition-like"/>
    <property type="match status" value="3"/>
</dbReference>
<organism evidence="4 5">
    <name type="scientific">Lates japonicus</name>
    <name type="common">Japanese lates</name>
    <dbReference type="NCBI Taxonomy" id="270547"/>
    <lineage>
        <taxon>Eukaryota</taxon>
        <taxon>Metazoa</taxon>
        <taxon>Chordata</taxon>
        <taxon>Craniata</taxon>
        <taxon>Vertebrata</taxon>
        <taxon>Euteleostomi</taxon>
        <taxon>Actinopterygii</taxon>
        <taxon>Neopterygii</taxon>
        <taxon>Teleostei</taxon>
        <taxon>Neoteleostei</taxon>
        <taxon>Acanthomorphata</taxon>
        <taxon>Carangaria</taxon>
        <taxon>Carangaria incertae sedis</taxon>
        <taxon>Centropomidae</taxon>
        <taxon>Lates</taxon>
    </lineage>
</organism>
<dbReference type="SUPFAM" id="SSF54452">
    <property type="entry name" value="MHC antigen-recognition domain"/>
    <property type="match status" value="3"/>
</dbReference>